<dbReference type="Pfam" id="PF00651">
    <property type="entry name" value="BTB"/>
    <property type="match status" value="1"/>
</dbReference>
<comment type="caution">
    <text evidence="3">The sequence shown here is derived from an EMBL/GenBank/DDBJ whole genome shotgun (WGS) entry which is preliminary data.</text>
</comment>
<dbReference type="SMART" id="SM00225">
    <property type="entry name" value="BTB"/>
    <property type="match status" value="1"/>
</dbReference>
<dbReference type="AlphaFoldDB" id="A0A015KWQ6"/>
<name>A0A015KWQ6_RHIIW</name>
<dbReference type="InterPro" id="IPR051481">
    <property type="entry name" value="BTB-POZ/Galectin-3-binding"/>
</dbReference>
<evidence type="ECO:0000259" key="1">
    <source>
        <dbReference type="PROSITE" id="PS50097"/>
    </source>
</evidence>
<gene>
    <name evidence="3" type="ORF">RirG_142590</name>
</gene>
<feature type="domain" description="TLDc" evidence="2">
    <location>
        <begin position="295"/>
        <end position="478"/>
    </location>
</feature>
<dbReference type="HOGENOM" id="CLU_021542_0_1_1"/>
<dbReference type="PANTHER" id="PTHR24410:SF23">
    <property type="entry name" value="BTB DOMAIN-CONTAINING PROTEIN-RELATED"/>
    <property type="match status" value="1"/>
</dbReference>
<sequence length="480" mass="56582">MTSIFHSRLSKDFSSLLNDADDFDVIIQVGENDNINEFRAHSVILRARSAYFKSALSTEWVTKKDGMLHYNKPNITPIVFDIILKYIYTGELDLENHLDKDIFELLITSDELLLEELFEPVQEYLIKNHTTWIQENFDHIFHTVFELLVCEILQDFCLNIICAKPQLLFNSKNFLSLDEDILHYLLERNDLQINEIDVWDCLIKWGIEQTPSLGSMNNDRTKWNNEDYNALKKTLEQFIPLIRFVDFSSTEYFNKIQPYKAIIPNDIYEEIEEFYIKGTLPKTITLPPRDRIESNIIKPHLISIIINWIDKKDEDFIRDNNDSLYKFELIYQGSRDGISNESFKNKCNLQEPILVLIKCQDSQKIIGGYTPVGFYHFVEDVEDIDDIDYYDRFIFSTDSFIFHFEEDEDMKLSRVSENFFKYAVYNNFYDETNYYGFNFGADLIMCGNELLLADGDFCVYNISSGIFIIEDIEAFKVVKR</sequence>
<dbReference type="InterPro" id="IPR006571">
    <property type="entry name" value="TLDc_dom"/>
</dbReference>
<dbReference type="InterPro" id="IPR011333">
    <property type="entry name" value="SKP1/BTB/POZ_sf"/>
</dbReference>
<dbReference type="EMBL" id="JEMT01023187">
    <property type="protein sequence ID" value="EXX64451.1"/>
    <property type="molecule type" value="Genomic_DNA"/>
</dbReference>
<dbReference type="PROSITE" id="PS51886">
    <property type="entry name" value="TLDC"/>
    <property type="match status" value="1"/>
</dbReference>
<keyword evidence="4" id="KW-1185">Reference proteome</keyword>
<dbReference type="CDD" id="cd18186">
    <property type="entry name" value="BTB_POZ_ZBTB_KLHL-like"/>
    <property type="match status" value="1"/>
</dbReference>
<dbReference type="OrthoDB" id="6359816at2759"/>
<evidence type="ECO:0008006" key="5">
    <source>
        <dbReference type="Google" id="ProtNLM"/>
    </source>
</evidence>
<evidence type="ECO:0000259" key="2">
    <source>
        <dbReference type="PROSITE" id="PS51886"/>
    </source>
</evidence>
<dbReference type="Gene3D" id="1.25.40.420">
    <property type="match status" value="1"/>
</dbReference>
<dbReference type="PROSITE" id="PS50097">
    <property type="entry name" value="BTB"/>
    <property type="match status" value="1"/>
</dbReference>
<dbReference type="PANTHER" id="PTHR24410">
    <property type="entry name" value="HL07962P-RELATED"/>
    <property type="match status" value="1"/>
</dbReference>
<dbReference type="InterPro" id="IPR000210">
    <property type="entry name" value="BTB/POZ_dom"/>
</dbReference>
<reference evidence="3 4" key="1">
    <citation type="submission" date="2014-02" db="EMBL/GenBank/DDBJ databases">
        <title>Single nucleus genome sequencing reveals high similarity among nuclei of an endomycorrhizal fungus.</title>
        <authorList>
            <person name="Lin K."/>
            <person name="Geurts R."/>
            <person name="Zhang Z."/>
            <person name="Limpens E."/>
            <person name="Saunders D.G."/>
            <person name="Mu D."/>
            <person name="Pang E."/>
            <person name="Cao H."/>
            <person name="Cha H."/>
            <person name="Lin T."/>
            <person name="Zhou Q."/>
            <person name="Shang Y."/>
            <person name="Li Y."/>
            <person name="Ivanov S."/>
            <person name="Sharma T."/>
            <person name="Velzen R.V."/>
            <person name="Ruijter N.D."/>
            <person name="Aanen D.K."/>
            <person name="Win J."/>
            <person name="Kamoun S."/>
            <person name="Bisseling T."/>
            <person name="Huang S."/>
        </authorList>
    </citation>
    <scope>NUCLEOTIDE SEQUENCE [LARGE SCALE GENOMIC DNA]</scope>
    <source>
        <strain evidence="4">DAOM197198w</strain>
    </source>
</reference>
<dbReference type="Pfam" id="PF07534">
    <property type="entry name" value="TLD"/>
    <property type="match status" value="1"/>
</dbReference>
<accession>A0A015KWQ6</accession>
<organism evidence="3 4">
    <name type="scientific">Rhizophagus irregularis (strain DAOM 197198w)</name>
    <name type="common">Glomus intraradices</name>
    <dbReference type="NCBI Taxonomy" id="1432141"/>
    <lineage>
        <taxon>Eukaryota</taxon>
        <taxon>Fungi</taxon>
        <taxon>Fungi incertae sedis</taxon>
        <taxon>Mucoromycota</taxon>
        <taxon>Glomeromycotina</taxon>
        <taxon>Glomeromycetes</taxon>
        <taxon>Glomerales</taxon>
        <taxon>Glomeraceae</taxon>
        <taxon>Rhizophagus</taxon>
    </lineage>
</organism>
<feature type="domain" description="BTB" evidence="1">
    <location>
        <begin position="23"/>
        <end position="96"/>
    </location>
</feature>
<proteinExistence type="predicted"/>
<dbReference type="Gene3D" id="3.30.710.10">
    <property type="entry name" value="Potassium Channel Kv1.1, Chain A"/>
    <property type="match status" value="1"/>
</dbReference>
<dbReference type="Pfam" id="PF07707">
    <property type="entry name" value="BACK"/>
    <property type="match status" value="1"/>
</dbReference>
<evidence type="ECO:0000313" key="3">
    <source>
        <dbReference type="EMBL" id="EXX64451.1"/>
    </source>
</evidence>
<dbReference type="SMR" id="A0A015KWQ6"/>
<dbReference type="InterPro" id="IPR011705">
    <property type="entry name" value="BACK"/>
</dbReference>
<evidence type="ECO:0000313" key="4">
    <source>
        <dbReference type="Proteomes" id="UP000022910"/>
    </source>
</evidence>
<protein>
    <recommendedName>
        <fullName evidence="5">Serine-enriched protein</fullName>
    </recommendedName>
</protein>
<dbReference type="Proteomes" id="UP000022910">
    <property type="component" value="Unassembled WGS sequence"/>
</dbReference>
<dbReference type="SUPFAM" id="SSF54695">
    <property type="entry name" value="POZ domain"/>
    <property type="match status" value="1"/>
</dbReference>